<accession>A0A402CQY4</accession>
<dbReference type="EMBL" id="AP025739">
    <property type="protein sequence ID" value="BDI34393.1"/>
    <property type="molecule type" value="Genomic_DNA"/>
</dbReference>
<dbReference type="PANTHER" id="PTHR43167">
    <property type="entry name" value="PUTATIVE (AFU_ORTHOLOGUE AFUA_6G01830)-RELATED"/>
    <property type="match status" value="1"/>
</dbReference>
<reference evidence="1 2" key="1">
    <citation type="journal article" date="2019" name="Int. J. Syst. Evol. Microbiol.">
        <title>Capsulimonas corticalis gen. nov., sp. nov., an aerobic capsulated bacterium, of a novel bacterial order, Capsulimonadales ord. nov., of the class Armatimonadia of the phylum Armatimonadetes.</title>
        <authorList>
            <person name="Li J."/>
            <person name="Kudo C."/>
            <person name="Tonouchi A."/>
        </authorList>
    </citation>
    <scope>NUCLEOTIDE SEQUENCE [LARGE SCALE GENOMIC DNA]</scope>
    <source>
        <strain evidence="1 2">AX-7</strain>
    </source>
</reference>
<dbReference type="Pfam" id="PF01596">
    <property type="entry name" value="Methyltransf_3"/>
    <property type="match status" value="1"/>
</dbReference>
<protein>
    <submittedName>
        <fullName evidence="1">O-methyltransferase</fullName>
    </submittedName>
</protein>
<name>A0A402CQY4_9BACT</name>
<evidence type="ECO:0000313" key="2">
    <source>
        <dbReference type="Proteomes" id="UP000287394"/>
    </source>
</evidence>
<dbReference type="Proteomes" id="UP000287394">
    <property type="component" value="Chromosome"/>
</dbReference>
<dbReference type="PANTHER" id="PTHR43167:SF1">
    <property type="entry name" value="PUTATIVE (AFU_ORTHOLOGUE AFUA_6G01830)-RELATED"/>
    <property type="match status" value="1"/>
</dbReference>
<dbReference type="SUPFAM" id="SSF53335">
    <property type="entry name" value="S-adenosyl-L-methionine-dependent methyltransferases"/>
    <property type="match status" value="1"/>
</dbReference>
<organism evidence="1 2">
    <name type="scientific">Capsulimonas corticalis</name>
    <dbReference type="NCBI Taxonomy" id="2219043"/>
    <lineage>
        <taxon>Bacteria</taxon>
        <taxon>Bacillati</taxon>
        <taxon>Armatimonadota</taxon>
        <taxon>Armatimonadia</taxon>
        <taxon>Capsulimonadales</taxon>
        <taxon>Capsulimonadaceae</taxon>
        <taxon>Capsulimonas</taxon>
    </lineage>
</organism>
<dbReference type="AlphaFoldDB" id="A0A402CQY4"/>
<gene>
    <name evidence="1" type="ORF">CCAX7_64440</name>
</gene>
<evidence type="ECO:0000313" key="1">
    <source>
        <dbReference type="EMBL" id="BDI34393.1"/>
    </source>
</evidence>
<keyword evidence="2" id="KW-1185">Reference proteome</keyword>
<proteinExistence type="predicted"/>
<dbReference type="Gene3D" id="3.40.50.150">
    <property type="entry name" value="Vaccinia Virus protein VP39"/>
    <property type="match status" value="1"/>
</dbReference>
<dbReference type="InterPro" id="IPR002935">
    <property type="entry name" value="SAM_O-MeTrfase"/>
</dbReference>
<dbReference type="PROSITE" id="PS51682">
    <property type="entry name" value="SAM_OMT_I"/>
    <property type="match status" value="1"/>
</dbReference>
<dbReference type="KEGG" id="ccot:CCAX7_64440"/>
<dbReference type="InterPro" id="IPR029063">
    <property type="entry name" value="SAM-dependent_MTases_sf"/>
</dbReference>
<dbReference type="GO" id="GO:0008171">
    <property type="term" value="F:O-methyltransferase activity"/>
    <property type="evidence" value="ECO:0007669"/>
    <property type="project" value="InterPro"/>
</dbReference>
<dbReference type="CDD" id="cd02440">
    <property type="entry name" value="AdoMet_MTases"/>
    <property type="match status" value="1"/>
</dbReference>
<sequence length="238" mass="26248">MIHSFPGNFPIQEYLRLTVNVTGKHNNMGKFNRENVTDEGAYVMDEQIKQVLADLEASGRENDARETDRAMKMLNLHPDTAKKLSDLALSNHSTRILEIGTSNGYSLIWLAWSARENGGHVTSIDKDRAKQELAAANLERAGLTDWVTLRAGDASEILSVLDGPFDLVFLDADRIAYPALLTQFLSKLTPGGLLLADNVHSHPEEIAGYLSALAARDDFEHSVDPVGEGLSIAYYRPE</sequence>